<keyword evidence="4" id="KW-0479">Metal-binding</keyword>
<keyword evidence="2" id="KW-0808">Transferase</keyword>
<evidence type="ECO:0000256" key="1">
    <source>
        <dbReference type="ARBA" id="ARBA00006924"/>
    </source>
</evidence>
<dbReference type="Proteomes" id="UP000271241">
    <property type="component" value="Unassembled WGS sequence"/>
</dbReference>
<dbReference type="PROSITE" id="PS50305">
    <property type="entry name" value="SIRTUIN"/>
    <property type="match status" value="1"/>
</dbReference>
<feature type="active site" description="Proton acceptor" evidence="4">
    <location>
        <position position="144"/>
    </location>
</feature>
<dbReference type="AlphaFoldDB" id="A0A4P9XR97"/>
<dbReference type="InterPro" id="IPR003000">
    <property type="entry name" value="Sirtuin"/>
</dbReference>
<dbReference type="PANTHER" id="PTHR11085:SF8">
    <property type="entry name" value="NAD-DEPENDENT HISTONE DEACETYLASE HST3"/>
    <property type="match status" value="1"/>
</dbReference>
<dbReference type="PROSITE" id="PS51257">
    <property type="entry name" value="PROKAR_LIPOPROTEIN"/>
    <property type="match status" value="1"/>
</dbReference>
<feature type="binding site" evidence="4">
    <location>
        <position position="152"/>
    </location>
    <ligand>
        <name>Zn(2+)</name>
        <dbReference type="ChEBI" id="CHEBI:29105"/>
    </ligand>
</feature>
<dbReference type="OrthoDB" id="2919105at2759"/>
<evidence type="ECO:0000256" key="5">
    <source>
        <dbReference type="SAM" id="MobiDB-lite"/>
    </source>
</evidence>
<feature type="binding site" evidence="4">
    <location>
        <position position="155"/>
    </location>
    <ligand>
        <name>Zn(2+)</name>
        <dbReference type="ChEBI" id="CHEBI:29105"/>
    </ligand>
</feature>
<name>A0A4P9XR97_9FUNG</name>
<evidence type="ECO:0000256" key="2">
    <source>
        <dbReference type="ARBA" id="ARBA00022679"/>
    </source>
</evidence>
<feature type="binding site" evidence="4">
    <location>
        <position position="180"/>
    </location>
    <ligand>
        <name>Zn(2+)</name>
        <dbReference type="ChEBI" id="CHEBI:29105"/>
    </ligand>
</feature>
<dbReference type="Gene3D" id="3.30.1600.10">
    <property type="entry name" value="SIR2/SIRT2 'Small Domain"/>
    <property type="match status" value="1"/>
</dbReference>
<organism evidence="7 8">
    <name type="scientific">Thamnocephalis sphaerospora</name>
    <dbReference type="NCBI Taxonomy" id="78915"/>
    <lineage>
        <taxon>Eukaryota</taxon>
        <taxon>Fungi</taxon>
        <taxon>Fungi incertae sedis</taxon>
        <taxon>Zoopagomycota</taxon>
        <taxon>Zoopagomycotina</taxon>
        <taxon>Zoopagomycetes</taxon>
        <taxon>Zoopagales</taxon>
        <taxon>Sigmoideomycetaceae</taxon>
        <taxon>Thamnocephalis</taxon>
    </lineage>
</organism>
<dbReference type="Pfam" id="PF02146">
    <property type="entry name" value="SIR2"/>
    <property type="match status" value="2"/>
</dbReference>
<comment type="similarity">
    <text evidence="1">Belongs to the sirtuin family. Class I subfamily.</text>
</comment>
<dbReference type="InterPro" id="IPR026590">
    <property type="entry name" value="Ssirtuin_cat_dom"/>
</dbReference>
<dbReference type="GO" id="GO:0005634">
    <property type="term" value="C:nucleus"/>
    <property type="evidence" value="ECO:0007669"/>
    <property type="project" value="TreeGrafter"/>
</dbReference>
<protein>
    <submittedName>
        <fullName evidence="7">DHS-like NAD/FAD-binding domain-containing protein</fullName>
    </submittedName>
</protein>
<reference evidence="8" key="1">
    <citation type="journal article" date="2018" name="Nat. Microbiol.">
        <title>Leveraging single-cell genomics to expand the fungal tree of life.</title>
        <authorList>
            <person name="Ahrendt S.R."/>
            <person name="Quandt C.A."/>
            <person name="Ciobanu D."/>
            <person name="Clum A."/>
            <person name="Salamov A."/>
            <person name="Andreopoulos B."/>
            <person name="Cheng J.F."/>
            <person name="Woyke T."/>
            <person name="Pelin A."/>
            <person name="Henrissat B."/>
            <person name="Reynolds N.K."/>
            <person name="Benny G.L."/>
            <person name="Smith M.E."/>
            <person name="James T.Y."/>
            <person name="Grigoriev I.V."/>
        </authorList>
    </citation>
    <scope>NUCLEOTIDE SEQUENCE [LARGE SCALE GENOMIC DNA]</scope>
    <source>
        <strain evidence="8">RSA 1356</strain>
    </source>
</reference>
<feature type="domain" description="Deacetylase sirtuin-type" evidence="6">
    <location>
        <begin position="1"/>
        <end position="310"/>
    </location>
</feature>
<dbReference type="STRING" id="78915.A0A4P9XR97"/>
<dbReference type="EMBL" id="KZ992586">
    <property type="protein sequence ID" value="RKP08607.1"/>
    <property type="molecule type" value="Genomic_DNA"/>
</dbReference>
<proteinExistence type="inferred from homology"/>
<evidence type="ECO:0000256" key="3">
    <source>
        <dbReference type="ARBA" id="ARBA00023027"/>
    </source>
</evidence>
<dbReference type="InterPro" id="IPR029035">
    <property type="entry name" value="DHS-like_NAD/FAD-binding_dom"/>
</dbReference>
<dbReference type="PANTHER" id="PTHR11085">
    <property type="entry name" value="NAD-DEPENDENT PROTEIN DEACYLASE SIRTUIN-5, MITOCHONDRIAL-RELATED"/>
    <property type="match status" value="1"/>
</dbReference>
<gene>
    <name evidence="7" type="ORF">THASP1DRAFT_15440</name>
</gene>
<dbReference type="Gene3D" id="3.40.50.1220">
    <property type="entry name" value="TPP-binding domain"/>
    <property type="match status" value="1"/>
</dbReference>
<sequence length="347" mass="38103">MIARAKRCIVVTGAGISCSAGIPDFRSENGLYNLVKRRYPDRVLKGQELFDASLFRSPHTTEVFYTFMGELRKACTKARPTPTHHFLARLKEEGQLLRCYTQNIDGLERVVDAAAVTSTGRAALPASSATSGTIAAQSHVVQLHGTLERVRCTRCSATFPFATPHQRTFIAGRAPTCPACEDLAVARATANKRPLGIGLLRPDVVLYNETHPDGGNIAQSITRDLRRRPDLLLVMGTSLKVHGCKQLVREAAKAVRAANGVTVFVNRTPVQGKEWEGVFDWWVEGAADDWVDGVQECMHRLEEERQRRRERRQNSLQASDSQDHAGSRARDTTKGANATGCRAGNGA</sequence>
<feature type="region of interest" description="Disordered" evidence="5">
    <location>
        <begin position="305"/>
        <end position="347"/>
    </location>
</feature>
<dbReference type="SUPFAM" id="SSF52467">
    <property type="entry name" value="DHS-like NAD/FAD-binding domain"/>
    <property type="match status" value="1"/>
</dbReference>
<keyword evidence="3" id="KW-0520">NAD</keyword>
<evidence type="ECO:0000313" key="8">
    <source>
        <dbReference type="Proteomes" id="UP000271241"/>
    </source>
</evidence>
<evidence type="ECO:0000313" key="7">
    <source>
        <dbReference type="EMBL" id="RKP08607.1"/>
    </source>
</evidence>
<dbReference type="CDD" id="cd01407">
    <property type="entry name" value="SIR2-fam"/>
    <property type="match status" value="1"/>
</dbReference>
<keyword evidence="4" id="KW-0862">Zinc</keyword>
<feature type="binding site" evidence="4">
    <location>
        <position position="177"/>
    </location>
    <ligand>
        <name>Zn(2+)</name>
        <dbReference type="ChEBI" id="CHEBI:29105"/>
    </ligand>
</feature>
<dbReference type="GO" id="GO:0070403">
    <property type="term" value="F:NAD+ binding"/>
    <property type="evidence" value="ECO:0007669"/>
    <property type="project" value="InterPro"/>
</dbReference>
<evidence type="ECO:0000259" key="6">
    <source>
        <dbReference type="PROSITE" id="PS50305"/>
    </source>
</evidence>
<accession>A0A4P9XR97</accession>
<evidence type="ECO:0000256" key="4">
    <source>
        <dbReference type="PROSITE-ProRule" id="PRU00236"/>
    </source>
</evidence>
<dbReference type="InterPro" id="IPR026591">
    <property type="entry name" value="Sirtuin_cat_small_dom_sf"/>
</dbReference>
<dbReference type="GO" id="GO:0046872">
    <property type="term" value="F:metal ion binding"/>
    <property type="evidence" value="ECO:0007669"/>
    <property type="project" value="UniProtKB-KW"/>
</dbReference>
<dbReference type="GO" id="GO:0017136">
    <property type="term" value="F:histone deacetylase activity, NAD-dependent"/>
    <property type="evidence" value="ECO:0007669"/>
    <property type="project" value="TreeGrafter"/>
</dbReference>
<keyword evidence="8" id="KW-1185">Reference proteome</keyword>
<feature type="compositionally biased region" description="Basic and acidic residues" evidence="5">
    <location>
        <begin position="321"/>
        <end position="333"/>
    </location>
</feature>
<dbReference type="InterPro" id="IPR050134">
    <property type="entry name" value="NAD-dep_sirtuin_deacylases"/>
</dbReference>